<dbReference type="Pfam" id="PF06259">
    <property type="entry name" value="Abhydrolase_8"/>
    <property type="match status" value="1"/>
</dbReference>
<keyword evidence="1" id="KW-1133">Transmembrane helix</keyword>
<dbReference type="EMBL" id="CP063374">
    <property type="protein sequence ID" value="QOV46447.1"/>
    <property type="molecule type" value="Genomic_DNA"/>
</dbReference>
<evidence type="ECO:0000256" key="1">
    <source>
        <dbReference type="SAM" id="Phobius"/>
    </source>
</evidence>
<keyword evidence="1" id="KW-0472">Membrane</keyword>
<dbReference type="Gene3D" id="3.40.50.1820">
    <property type="entry name" value="alpha/beta hydrolase"/>
    <property type="match status" value="1"/>
</dbReference>
<keyword evidence="1" id="KW-0812">Transmembrane</keyword>
<sequence length="405" mass="42648">MTSFDASPSLNVWRALPALAVVFVMLATTGWTTLRSHRSQSPLQASLSAWEDGSVGGHRLPDPDAAPARIAAFFASLGDGQRAHLARRYPLAVGNMNGAPVQLRYRANRIALGEARRVELGRMRDARLSPAGQHEAGRRMHRFASLMSADRQILAFDPDGSGRVAEVFGDLDRAERVSVVVPGVDTDLLTFQRTRRSHTAPVGMAKSLYAAERAAGPSTRTAVIAWADYTAPNGLGMESATAMRAEDGAVRLNALVRALPGKAPVSLFCHSYGSVVCGVAAHSLPGRVADIAVAGSPGMRVTRATQLRTSARVWAMRDADDWIQDVPYMEFGGLGHGADPVSAAFGARVLSARGAQGHAGYFVPGTESLANFAEIGVGAYRAVDCADDAGTCRAGLSATATAGRA</sequence>
<organism evidence="3 4">
    <name type="scientific">Streptomyces chromofuscus</name>
    <dbReference type="NCBI Taxonomy" id="42881"/>
    <lineage>
        <taxon>Bacteria</taxon>
        <taxon>Bacillati</taxon>
        <taxon>Actinomycetota</taxon>
        <taxon>Actinomycetes</taxon>
        <taxon>Kitasatosporales</taxon>
        <taxon>Streptomycetaceae</taxon>
        <taxon>Streptomyces</taxon>
    </lineage>
</organism>
<dbReference type="AlphaFoldDB" id="A0A7M2TCJ7"/>
<dbReference type="SUPFAM" id="SSF53474">
    <property type="entry name" value="alpha/beta-Hydrolases"/>
    <property type="match status" value="1"/>
</dbReference>
<keyword evidence="4" id="KW-1185">Reference proteome</keyword>
<proteinExistence type="predicted"/>
<evidence type="ECO:0000313" key="3">
    <source>
        <dbReference type="EMBL" id="QOV46447.1"/>
    </source>
</evidence>
<protein>
    <recommendedName>
        <fullName evidence="2">DUF1023 domain-containing protein</fullName>
    </recommendedName>
</protein>
<feature type="transmembrane region" description="Helical" evidence="1">
    <location>
        <begin position="12"/>
        <end position="34"/>
    </location>
</feature>
<feature type="domain" description="DUF1023" evidence="2">
    <location>
        <begin position="157"/>
        <end position="330"/>
    </location>
</feature>
<accession>A0A7M2TCJ7</accession>
<name>A0A7M2TCJ7_STRCW</name>
<dbReference type="InterPro" id="IPR029058">
    <property type="entry name" value="AB_hydrolase_fold"/>
</dbReference>
<reference evidence="3 4" key="1">
    <citation type="submission" date="2020-10" db="EMBL/GenBank/DDBJ databases">
        <title>Streptomyces chromofuscus complate genome analysis.</title>
        <authorList>
            <person name="Anwar N."/>
        </authorList>
    </citation>
    <scope>NUCLEOTIDE SEQUENCE [LARGE SCALE GENOMIC DNA]</scope>
    <source>
        <strain evidence="3 4">DSM 40273</strain>
    </source>
</reference>
<dbReference type="KEGG" id="schf:IPT68_11400"/>
<dbReference type="Proteomes" id="UP000594008">
    <property type="component" value="Chromosome"/>
</dbReference>
<dbReference type="InterPro" id="IPR010427">
    <property type="entry name" value="DUF1023"/>
</dbReference>
<evidence type="ECO:0000259" key="2">
    <source>
        <dbReference type="Pfam" id="PF06259"/>
    </source>
</evidence>
<gene>
    <name evidence="3" type="ORF">IPT68_11400</name>
</gene>
<dbReference type="RefSeq" id="WP_189696764.1">
    <property type="nucleotide sequence ID" value="NZ_BMTA01000003.1"/>
</dbReference>
<evidence type="ECO:0000313" key="4">
    <source>
        <dbReference type="Proteomes" id="UP000594008"/>
    </source>
</evidence>